<gene>
    <name evidence="3" type="ORF">GA0070603_3327</name>
</gene>
<keyword evidence="4" id="KW-1185">Reference proteome</keyword>
<sequence length="215" mass="22746">MRTWCGWKVTAALLASVVATGCAPTAEPGGGATTVAAQGGSTAAGPGPGPWPNPSASPLERVLRTGMRIGDDELLLSPSRDHIVDTAWFDTRTGRYHELPEDENFRSALGGDRALPLFEVRERPDADGRLITYGFASTRVSRATIAQPGYPTTTLALAPWGGDDPSTLFWAARPGRPLTAELSTDQRAVCTLYGATGQVIARLTLAEPRFEPKGG</sequence>
<organism evidence="3 4">
    <name type="scientific">Micromonospora chersina</name>
    <dbReference type="NCBI Taxonomy" id="47854"/>
    <lineage>
        <taxon>Bacteria</taxon>
        <taxon>Bacillati</taxon>
        <taxon>Actinomycetota</taxon>
        <taxon>Actinomycetes</taxon>
        <taxon>Micromonosporales</taxon>
        <taxon>Micromonosporaceae</taxon>
        <taxon>Micromonospora</taxon>
    </lineage>
</organism>
<dbReference type="PROSITE" id="PS51257">
    <property type="entry name" value="PROKAR_LIPOPROTEIN"/>
    <property type="match status" value="1"/>
</dbReference>
<evidence type="ECO:0000256" key="1">
    <source>
        <dbReference type="SAM" id="MobiDB-lite"/>
    </source>
</evidence>
<name>A0A1C6V829_9ACTN</name>
<evidence type="ECO:0000313" key="3">
    <source>
        <dbReference type="EMBL" id="SCL62050.1"/>
    </source>
</evidence>
<evidence type="ECO:0000313" key="4">
    <source>
        <dbReference type="Proteomes" id="UP000198605"/>
    </source>
</evidence>
<dbReference type="EMBL" id="FMIB01000002">
    <property type="protein sequence ID" value="SCL62050.1"/>
    <property type="molecule type" value="Genomic_DNA"/>
</dbReference>
<feature type="compositionally biased region" description="Low complexity" evidence="1">
    <location>
        <begin position="33"/>
        <end position="45"/>
    </location>
</feature>
<dbReference type="Proteomes" id="UP000198605">
    <property type="component" value="Unassembled WGS sequence"/>
</dbReference>
<evidence type="ECO:0000256" key="2">
    <source>
        <dbReference type="SAM" id="SignalP"/>
    </source>
</evidence>
<feature type="signal peptide" evidence="2">
    <location>
        <begin position="1"/>
        <end position="21"/>
    </location>
</feature>
<accession>A0A1C6V829</accession>
<reference evidence="4" key="1">
    <citation type="submission" date="2016-06" db="EMBL/GenBank/DDBJ databases">
        <authorList>
            <person name="Varghese N."/>
            <person name="Submissions Spin"/>
        </authorList>
    </citation>
    <scope>NUCLEOTIDE SEQUENCE [LARGE SCALE GENOMIC DNA]</scope>
    <source>
        <strain evidence="4">DSM 44151</strain>
    </source>
</reference>
<dbReference type="AlphaFoldDB" id="A0A1C6V829"/>
<keyword evidence="2" id="KW-0732">Signal</keyword>
<feature type="region of interest" description="Disordered" evidence="1">
    <location>
        <begin position="26"/>
        <end position="54"/>
    </location>
</feature>
<proteinExistence type="predicted"/>
<feature type="chain" id="PRO_5038793298" description="Lipoprotein" evidence="2">
    <location>
        <begin position="22"/>
        <end position="215"/>
    </location>
</feature>
<protein>
    <recommendedName>
        <fullName evidence="5">Lipoprotein</fullName>
    </recommendedName>
</protein>
<evidence type="ECO:0008006" key="5">
    <source>
        <dbReference type="Google" id="ProtNLM"/>
    </source>
</evidence>